<proteinExistence type="predicted"/>
<dbReference type="SUPFAM" id="SSF47598">
    <property type="entry name" value="Ribbon-helix-helix"/>
    <property type="match status" value="1"/>
</dbReference>
<dbReference type="Pfam" id="PF05534">
    <property type="entry name" value="HicB"/>
    <property type="match status" value="1"/>
</dbReference>
<dbReference type="InterPro" id="IPR035069">
    <property type="entry name" value="TTHA1013/TTHA0281-like"/>
</dbReference>
<protein>
    <submittedName>
        <fullName evidence="1">Toxin-antitoxin system HicB family antitoxin</fullName>
    </submittedName>
</protein>
<dbReference type="InterPro" id="IPR010985">
    <property type="entry name" value="Ribbon_hlx_hlx"/>
</dbReference>
<dbReference type="AlphaFoldDB" id="A0A2S8IX26"/>
<name>A0A2S8IX26_BURCE</name>
<accession>A0A2S8IX26</accession>
<dbReference type="EMBL" id="PUIQ01000010">
    <property type="protein sequence ID" value="PQP19341.1"/>
    <property type="molecule type" value="Genomic_DNA"/>
</dbReference>
<evidence type="ECO:0000313" key="2">
    <source>
        <dbReference type="Proteomes" id="UP000238206"/>
    </source>
</evidence>
<reference evidence="1 2" key="1">
    <citation type="submission" date="2018-02" db="EMBL/GenBank/DDBJ databases">
        <title>Draft genome sequencing of Burkholderia cepacia Y14-15.</title>
        <authorList>
            <person name="Zheng B.-X."/>
        </authorList>
    </citation>
    <scope>NUCLEOTIDE SEQUENCE [LARGE SCALE GENOMIC DNA]</scope>
    <source>
        <strain evidence="1 2">Y14-15</strain>
    </source>
</reference>
<dbReference type="GO" id="GO:0006355">
    <property type="term" value="P:regulation of DNA-templated transcription"/>
    <property type="evidence" value="ECO:0007669"/>
    <property type="project" value="InterPro"/>
</dbReference>
<comment type="caution">
    <text evidence="1">The sequence shown here is derived from an EMBL/GenBank/DDBJ whole genome shotgun (WGS) entry which is preliminary data.</text>
</comment>
<evidence type="ECO:0000313" key="1">
    <source>
        <dbReference type="EMBL" id="PQP19341.1"/>
    </source>
</evidence>
<dbReference type="SUPFAM" id="SSF143100">
    <property type="entry name" value="TTHA1013/TTHA0281-like"/>
    <property type="match status" value="1"/>
</dbReference>
<gene>
    <name evidence="1" type="ORF">C5615_09920</name>
</gene>
<dbReference type="RefSeq" id="WP_105390544.1">
    <property type="nucleotide sequence ID" value="NZ_PUIQ01000010.1"/>
</dbReference>
<sequence length="107" mass="11739">MTQDHFTYRVTWSPEDGEHVGLCAEFPSLSWLDETPEGALAGIRRLVGHVVRDMAANGEKVPEPIADRTYSGEFKVRIPPQAHRALVIQAAEQGVSLNRLASAKLCA</sequence>
<dbReference type="InterPro" id="IPR008651">
    <property type="entry name" value="Uncharacterised_HicB"/>
</dbReference>
<dbReference type="Proteomes" id="UP000238206">
    <property type="component" value="Unassembled WGS sequence"/>
</dbReference>
<organism evidence="1 2">
    <name type="scientific">Burkholderia cepacia</name>
    <name type="common">Pseudomonas cepacia</name>
    <dbReference type="NCBI Taxonomy" id="292"/>
    <lineage>
        <taxon>Bacteria</taxon>
        <taxon>Pseudomonadati</taxon>
        <taxon>Pseudomonadota</taxon>
        <taxon>Betaproteobacteria</taxon>
        <taxon>Burkholderiales</taxon>
        <taxon>Burkholderiaceae</taxon>
        <taxon>Burkholderia</taxon>
        <taxon>Burkholderia cepacia complex</taxon>
    </lineage>
</organism>